<evidence type="ECO:0000259" key="3">
    <source>
        <dbReference type="PROSITE" id="PS50017"/>
    </source>
</evidence>
<proteinExistence type="predicted"/>
<evidence type="ECO:0000313" key="5">
    <source>
        <dbReference type="EnsemblMetazoa" id="XP_030833625"/>
    </source>
</evidence>
<evidence type="ECO:0000259" key="4">
    <source>
        <dbReference type="PROSITE" id="PS50104"/>
    </source>
</evidence>
<evidence type="ECO:0000313" key="6">
    <source>
        <dbReference type="Proteomes" id="UP000007110"/>
    </source>
</evidence>
<protein>
    <recommendedName>
        <fullName evidence="7">Death domain-containing protein</fullName>
    </recommendedName>
</protein>
<feature type="domain" description="TIR" evidence="4">
    <location>
        <begin position="732"/>
        <end position="845"/>
    </location>
</feature>
<dbReference type="PROSITE" id="PS50104">
    <property type="entry name" value="TIR"/>
    <property type="match status" value="2"/>
</dbReference>
<dbReference type="InterPro" id="IPR035897">
    <property type="entry name" value="Toll_tir_struct_dom_sf"/>
</dbReference>
<dbReference type="Pfam" id="PF13676">
    <property type="entry name" value="TIR_2"/>
    <property type="match status" value="2"/>
</dbReference>
<evidence type="ECO:0008006" key="7">
    <source>
        <dbReference type="Google" id="ProtNLM"/>
    </source>
</evidence>
<dbReference type="OMA" id="IDDIWIS"/>
<dbReference type="SUPFAM" id="SSF52200">
    <property type="entry name" value="Toll/Interleukin receptor TIR domain"/>
    <property type="match status" value="2"/>
</dbReference>
<dbReference type="GO" id="GO:0007165">
    <property type="term" value="P:signal transduction"/>
    <property type="evidence" value="ECO:0007669"/>
    <property type="project" value="InterPro"/>
</dbReference>
<dbReference type="InterPro" id="IPR011029">
    <property type="entry name" value="DEATH-like_dom_sf"/>
</dbReference>
<dbReference type="SMART" id="SM00005">
    <property type="entry name" value="DEATH"/>
    <property type="match status" value="1"/>
</dbReference>
<dbReference type="Pfam" id="PF00531">
    <property type="entry name" value="Death"/>
    <property type="match status" value="1"/>
</dbReference>
<feature type="region of interest" description="Disordered" evidence="2">
    <location>
        <begin position="900"/>
        <end position="922"/>
    </location>
</feature>
<dbReference type="RefSeq" id="XP_030833625.1">
    <property type="nucleotide sequence ID" value="XM_030977765.1"/>
</dbReference>
<sequence length="1137" mass="129023">MAEKFDELKEYIEKNPSKLNEHLPRILEEIKKDDTGDFIKELNYVIRDEVMDAVKAAKNKHEQIMAEICVECMKKKTELHLARAKDIFDAKTVIKWKGHVGAIERILQDLAQPIEWVPTDREKRDMEQGEEKNLSWWESGKHLKKTIEEMIEAFSRDNILKKVAGSFLHLLTACMESASDMHIVVALGIVETTEMTWEGTEKLIPDVLEAFLKWLRREDTDFEGNLDHKYLGHEIPDWDLLENAGKSSVAPLKNLMEYCLEQELEGDGLRNKLSVHGNILRKIISGFIDKKKDNVKLYRDLFPYVVKLLSCDVKDLEEVAAEAIGLPEIYDNGELLAPYGDAIADAYLDDKCKGTSAGLALNSLFRVNPEVVLSRIDRIVVLLEDMGTDDKMYLYMLLYDVSQQNSKVLVPHIDLMFEDVCHPSLMHFCLMTLANISLKHAEKFVKHVDRCVKAWEQNPNGAASASKAISSVGCLNKKEAGRCLKILFTKLKSIDPMWTGVVLMEVKRIGQAHKECLAVYKPNIVKLKKCQQIGVPDLVLALIDFLEGRSLLGLTEDVAEQREDIDDLDNRVTTTENDVSRIDETVAQQSEDIQNVKSEVNDQGERLDELKEVVDETVEKVEEIDHKTITNAPKWSRDVSKLLNPEHEHDWRFLAVRLGYSGKDIRNWALSPDPTMAILAEWYTTHKSSDATYAILSALEDMGRTDAAEIITQSLEEAELLVPKAPSDESGKPPTVFLSYQWDHQPEVKAIKKHLEMAGFPCWMDIGQMGGGDQLFAKISQGMRSSKMVLCMVTEKYSNSENCNKEVNLANLLNKPIIPVLIDQTKWPPEGAMSMLFAQLLYIQFFNEKEYVRGEKFWEDAKFSELLGQISYHATPDESMVSDEYRDWIPQVEDDPVTVKKVSGDAENSPVQQQSHATETSEPPSVFISYQWDKQTEIKRLFSRLTGLGYHCWLDINQMGGGDPLYSKIDKGVRNAKVVISCVTPKYALSANCRREVSLSDALRKPIIPLLLEEMTWPPEGPMSMTFTQLLYIDFTKETSQARFEDEKFDELIEKMNELAQPMIEVMPANEERKVDENLQTTTPKAEGKETTLTGNDATSLGEQPTPLQHDDQSEDSNSSRPPSGKMNRKSSTCLLL</sequence>
<dbReference type="Proteomes" id="UP000007110">
    <property type="component" value="Unassembled WGS sequence"/>
</dbReference>
<feature type="compositionally biased region" description="Polar residues" evidence="2">
    <location>
        <begin position="1091"/>
        <end position="1107"/>
    </location>
</feature>
<dbReference type="KEGG" id="spu:578497"/>
<feature type="domain" description="Death" evidence="3">
    <location>
        <begin position="650"/>
        <end position="715"/>
    </location>
</feature>
<keyword evidence="6" id="KW-1185">Reference proteome</keyword>
<feature type="coiled-coil region" evidence="1">
    <location>
        <begin position="551"/>
        <end position="627"/>
    </location>
</feature>
<dbReference type="SUPFAM" id="SSF47986">
    <property type="entry name" value="DEATH domain"/>
    <property type="match status" value="1"/>
</dbReference>
<evidence type="ECO:0000256" key="1">
    <source>
        <dbReference type="SAM" id="Coils"/>
    </source>
</evidence>
<feature type="compositionally biased region" description="Polar residues" evidence="2">
    <location>
        <begin position="909"/>
        <end position="922"/>
    </location>
</feature>
<dbReference type="InParanoid" id="A0A7M7SV40"/>
<dbReference type="PANTHER" id="PTHR47508:SF1">
    <property type="entry name" value="NON-SPECIFIC SERINE_THREONINE PROTEIN KINASE"/>
    <property type="match status" value="1"/>
</dbReference>
<organism evidence="5 6">
    <name type="scientific">Strongylocentrotus purpuratus</name>
    <name type="common">Purple sea urchin</name>
    <dbReference type="NCBI Taxonomy" id="7668"/>
    <lineage>
        <taxon>Eukaryota</taxon>
        <taxon>Metazoa</taxon>
        <taxon>Echinodermata</taxon>
        <taxon>Eleutherozoa</taxon>
        <taxon>Echinozoa</taxon>
        <taxon>Echinoidea</taxon>
        <taxon>Euechinoidea</taxon>
        <taxon>Echinacea</taxon>
        <taxon>Camarodonta</taxon>
        <taxon>Echinidea</taxon>
        <taxon>Strongylocentrotidae</taxon>
        <taxon>Strongylocentrotus</taxon>
    </lineage>
</organism>
<dbReference type="Gene3D" id="1.20.5.340">
    <property type="match status" value="1"/>
</dbReference>
<dbReference type="AlphaFoldDB" id="A0A7M7SV40"/>
<dbReference type="InterPro" id="IPR000488">
    <property type="entry name" value="Death_dom"/>
</dbReference>
<dbReference type="PROSITE" id="PS50017">
    <property type="entry name" value="DEATH_DOMAIN"/>
    <property type="match status" value="1"/>
</dbReference>
<dbReference type="InterPro" id="IPR000157">
    <property type="entry name" value="TIR_dom"/>
</dbReference>
<dbReference type="Gene3D" id="3.40.50.10140">
    <property type="entry name" value="Toll/interleukin-1 receptor homology (TIR) domain"/>
    <property type="match status" value="2"/>
</dbReference>
<feature type="domain" description="TIR" evidence="4">
    <location>
        <begin position="922"/>
        <end position="1056"/>
    </location>
</feature>
<feature type="region of interest" description="Disordered" evidence="2">
    <location>
        <begin position="1066"/>
        <end position="1137"/>
    </location>
</feature>
<evidence type="ECO:0000256" key="2">
    <source>
        <dbReference type="SAM" id="MobiDB-lite"/>
    </source>
</evidence>
<keyword evidence="1" id="KW-0175">Coiled coil</keyword>
<dbReference type="GeneID" id="578497"/>
<dbReference type="InterPro" id="IPR016024">
    <property type="entry name" value="ARM-type_fold"/>
</dbReference>
<dbReference type="SUPFAM" id="SSF48371">
    <property type="entry name" value="ARM repeat"/>
    <property type="match status" value="1"/>
</dbReference>
<reference evidence="6" key="1">
    <citation type="submission" date="2015-02" db="EMBL/GenBank/DDBJ databases">
        <title>Genome sequencing for Strongylocentrotus purpuratus.</title>
        <authorList>
            <person name="Murali S."/>
            <person name="Liu Y."/>
            <person name="Vee V."/>
            <person name="English A."/>
            <person name="Wang M."/>
            <person name="Skinner E."/>
            <person name="Han Y."/>
            <person name="Muzny D.M."/>
            <person name="Worley K.C."/>
            <person name="Gibbs R.A."/>
        </authorList>
    </citation>
    <scope>NUCLEOTIDE SEQUENCE</scope>
</reference>
<name>A0A7M7SV40_STRPU</name>
<reference evidence="5" key="2">
    <citation type="submission" date="2021-01" db="UniProtKB">
        <authorList>
            <consortium name="EnsemblMetazoa"/>
        </authorList>
    </citation>
    <scope>IDENTIFICATION</scope>
</reference>
<dbReference type="Gene3D" id="1.10.533.10">
    <property type="entry name" value="Death Domain, Fas"/>
    <property type="match status" value="1"/>
</dbReference>
<accession>A0A7M7SV40</accession>
<dbReference type="EnsemblMetazoa" id="XM_030977765">
    <property type="protein sequence ID" value="XP_030833625"/>
    <property type="gene ID" value="LOC578497"/>
</dbReference>
<dbReference type="PANTHER" id="PTHR47508">
    <property type="entry name" value="SAM DOMAIN-CONTAINING PROTEIN-RELATED"/>
    <property type="match status" value="1"/>
</dbReference>
<dbReference type="OrthoDB" id="6078042at2759"/>